<name>A0AA40ZS17_9BACT</name>
<accession>A0AA40ZS17</accession>
<organism evidence="1 2">
    <name type="scientific">Caecibacteroides pullorum</name>
    <dbReference type="NCBI Taxonomy" id="2725562"/>
    <lineage>
        <taxon>Bacteria</taxon>
        <taxon>Pseudomonadati</taxon>
        <taxon>Bacteroidota</taxon>
        <taxon>Bacteroidia</taxon>
        <taxon>Bacteroidales</taxon>
        <taxon>Bacteroidaceae</taxon>
        <taxon>Caecibacteroides</taxon>
    </lineage>
</organism>
<dbReference type="Proteomes" id="UP000698924">
    <property type="component" value="Unassembled WGS sequence"/>
</dbReference>
<sequence>MKAKVCKDGFVWLVISKEAAYQLFSSDIEVFRLYDDDSEGACDDANDIRFHNGEFGIEVGFIKDLLPKCPVCDNAMIPSRYEGSDWECLECDNEYLASEI</sequence>
<reference evidence="1 2" key="1">
    <citation type="journal article" date="2021" name="Sci. Rep.">
        <title>The distribution of antibiotic resistance genes in chicken gut microbiota commensals.</title>
        <authorList>
            <person name="Juricova H."/>
            <person name="Matiasovicova J."/>
            <person name="Kubasova T."/>
            <person name="Cejkova D."/>
            <person name="Rychlik I."/>
        </authorList>
    </citation>
    <scope>NUCLEOTIDE SEQUENCE [LARGE SCALE GENOMIC DNA]</scope>
    <source>
        <strain evidence="1 2">An421</strain>
    </source>
</reference>
<gene>
    <name evidence="1" type="ORF">H6D15_02765</name>
</gene>
<evidence type="ECO:0000313" key="1">
    <source>
        <dbReference type="EMBL" id="MBM6856535.1"/>
    </source>
</evidence>
<evidence type="ECO:0000313" key="2">
    <source>
        <dbReference type="Proteomes" id="UP000698924"/>
    </source>
</evidence>
<protein>
    <submittedName>
        <fullName evidence="1">Uncharacterized protein</fullName>
    </submittedName>
</protein>
<dbReference type="EMBL" id="JACJMO010000002">
    <property type="protein sequence ID" value="MBM6856535.1"/>
    <property type="molecule type" value="Genomic_DNA"/>
</dbReference>
<proteinExistence type="predicted"/>
<dbReference type="RefSeq" id="WP_204971021.1">
    <property type="nucleotide sequence ID" value="NZ_JAAZTS010000002.1"/>
</dbReference>
<dbReference type="AlphaFoldDB" id="A0AA40ZS17"/>
<keyword evidence="2" id="KW-1185">Reference proteome</keyword>
<comment type="caution">
    <text evidence="1">The sequence shown here is derived from an EMBL/GenBank/DDBJ whole genome shotgun (WGS) entry which is preliminary data.</text>
</comment>